<dbReference type="InterPro" id="IPR008271">
    <property type="entry name" value="Ser/Thr_kinase_AS"/>
</dbReference>
<dbReference type="InParanoid" id="A0A165J2J8"/>
<dbReference type="InterPro" id="IPR051334">
    <property type="entry name" value="SRPK"/>
</dbReference>
<dbReference type="FunFam" id="1.10.510.10:FF:000275">
    <property type="entry name" value="SRSF protein kinase 2 isoform X3"/>
    <property type="match status" value="1"/>
</dbReference>
<evidence type="ECO:0000256" key="5">
    <source>
        <dbReference type="ARBA" id="ARBA00022777"/>
    </source>
</evidence>
<dbReference type="SUPFAM" id="SSF56112">
    <property type="entry name" value="Protein kinase-like (PK-like)"/>
    <property type="match status" value="1"/>
</dbReference>
<dbReference type="SMART" id="SM00220">
    <property type="entry name" value="S_TKc"/>
    <property type="match status" value="1"/>
</dbReference>
<feature type="domain" description="Protein kinase" evidence="10">
    <location>
        <begin position="29"/>
        <end position="490"/>
    </location>
</feature>
<dbReference type="GO" id="GO:0005524">
    <property type="term" value="F:ATP binding"/>
    <property type="evidence" value="ECO:0007669"/>
    <property type="project" value="UniProtKB-KW"/>
</dbReference>
<evidence type="ECO:0000256" key="2">
    <source>
        <dbReference type="ARBA" id="ARBA00022527"/>
    </source>
</evidence>
<dbReference type="OrthoDB" id="2649at2759"/>
<feature type="region of interest" description="Disordered" evidence="9">
    <location>
        <begin position="27"/>
        <end position="46"/>
    </location>
</feature>
<evidence type="ECO:0000313" key="12">
    <source>
        <dbReference type="Proteomes" id="UP000077266"/>
    </source>
</evidence>
<comment type="catalytic activity">
    <reaction evidence="7">
        <text>L-threonyl-[protein] + ATP = O-phospho-L-threonyl-[protein] + ADP + H(+)</text>
        <dbReference type="Rhea" id="RHEA:46608"/>
        <dbReference type="Rhea" id="RHEA-COMP:11060"/>
        <dbReference type="Rhea" id="RHEA-COMP:11605"/>
        <dbReference type="ChEBI" id="CHEBI:15378"/>
        <dbReference type="ChEBI" id="CHEBI:30013"/>
        <dbReference type="ChEBI" id="CHEBI:30616"/>
        <dbReference type="ChEBI" id="CHEBI:61977"/>
        <dbReference type="ChEBI" id="CHEBI:456216"/>
        <dbReference type="EC" id="2.7.11.1"/>
    </reaction>
</comment>
<sequence length="551" mass="59969">MRRTIATAGTVPSQLATSSTSATSSCVNWAGATSPPSGSRATAGPSRAQVRVRALTGLRTEQHVALKIVRSAESYTETAQDEIKLLQRLAAADGAHPGYAHVLRILDHFTHRSAHGAHVCMIFEVLGESLMGLIDTYLDRGVPLNVVKQVAKQLLLALDYMHRAAGLIHTDLKPENVLICVDDVERCIRDDLARNPPEAAPTKFVRGPSGRARGRDRKRLASDGDGEAHLEEPERAEVYITASQPLPSPKGGYEFAWETGGAMTSLDASIDSLANLSLSPSPSSSGAQSPAADIMLPPPVIQLDGRAPVGRQASTDNNKTQPPGAVITVKIADVGNATPIEKHFSDDIQTRQYRSPEVIMGAKWGPSVDIWSAACIIFELITGGDILFQPVASETYSKDDDHLAQIVELCGNFPRAVTHGAYFERDFFNSRGELRNIHSLRYWPLEDVLREKYLFSRPRAKEIAAFLKPMLDLDPNRRATAEEMLRHPWLDGVVVKGELEAACKVVERVLRDEPPTPSPGPMPDMDAPATKKTIRTENGGGGGKKKKKKKR</sequence>
<dbReference type="EC" id="2.7.11.1" evidence="1"/>
<keyword evidence="6" id="KW-0067">ATP-binding</keyword>
<evidence type="ECO:0000256" key="1">
    <source>
        <dbReference type="ARBA" id="ARBA00012513"/>
    </source>
</evidence>
<feature type="region of interest" description="Disordered" evidence="9">
    <location>
        <begin position="510"/>
        <end position="551"/>
    </location>
</feature>
<dbReference type="PANTHER" id="PTHR47634:SF9">
    <property type="entry name" value="PROTEIN KINASE DOMAIN-CONTAINING PROTEIN-RELATED"/>
    <property type="match status" value="1"/>
</dbReference>
<evidence type="ECO:0000256" key="4">
    <source>
        <dbReference type="ARBA" id="ARBA00022741"/>
    </source>
</evidence>
<evidence type="ECO:0000256" key="7">
    <source>
        <dbReference type="ARBA" id="ARBA00047899"/>
    </source>
</evidence>
<feature type="region of interest" description="Disordered" evidence="9">
    <location>
        <begin position="197"/>
        <end position="231"/>
    </location>
</feature>
<protein>
    <recommendedName>
        <fullName evidence="1">non-specific serine/threonine protein kinase</fullName>
        <ecNumber evidence="1">2.7.11.1</ecNumber>
    </recommendedName>
</protein>
<dbReference type="GO" id="GO:0000245">
    <property type="term" value="P:spliceosomal complex assembly"/>
    <property type="evidence" value="ECO:0007669"/>
    <property type="project" value="TreeGrafter"/>
</dbReference>
<dbReference type="GO" id="GO:0005634">
    <property type="term" value="C:nucleus"/>
    <property type="evidence" value="ECO:0007669"/>
    <property type="project" value="TreeGrafter"/>
</dbReference>
<dbReference type="GO" id="GO:0004674">
    <property type="term" value="F:protein serine/threonine kinase activity"/>
    <property type="evidence" value="ECO:0007669"/>
    <property type="project" value="UniProtKB-KW"/>
</dbReference>
<dbReference type="Proteomes" id="UP000077266">
    <property type="component" value="Unassembled WGS sequence"/>
</dbReference>
<evidence type="ECO:0000256" key="8">
    <source>
        <dbReference type="ARBA" id="ARBA00048679"/>
    </source>
</evidence>
<comment type="catalytic activity">
    <reaction evidence="8">
        <text>L-seryl-[protein] + ATP = O-phospho-L-seryl-[protein] + ADP + H(+)</text>
        <dbReference type="Rhea" id="RHEA:17989"/>
        <dbReference type="Rhea" id="RHEA-COMP:9863"/>
        <dbReference type="Rhea" id="RHEA-COMP:11604"/>
        <dbReference type="ChEBI" id="CHEBI:15378"/>
        <dbReference type="ChEBI" id="CHEBI:29999"/>
        <dbReference type="ChEBI" id="CHEBI:30616"/>
        <dbReference type="ChEBI" id="CHEBI:83421"/>
        <dbReference type="ChEBI" id="CHEBI:456216"/>
        <dbReference type="EC" id="2.7.11.1"/>
    </reaction>
</comment>
<dbReference type="PROSITE" id="PS50011">
    <property type="entry name" value="PROTEIN_KINASE_DOM"/>
    <property type="match status" value="1"/>
</dbReference>
<keyword evidence="2" id="KW-0723">Serine/threonine-protein kinase</keyword>
<feature type="compositionally biased region" description="Basic and acidic residues" evidence="9">
    <location>
        <begin position="219"/>
        <end position="231"/>
    </location>
</feature>
<dbReference type="GO" id="GO:0050684">
    <property type="term" value="P:regulation of mRNA processing"/>
    <property type="evidence" value="ECO:0007669"/>
    <property type="project" value="TreeGrafter"/>
</dbReference>
<name>A0A165J2J8_EXIGL</name>
<keyword evidence="12" id="KW-1185">Reference proteome</keyword>
<evidence type="ECO:0000259" key="10">
    <source>
        <dbReference type="PROSITE" id="PS50011"/>
    </source>
</evidence>
<keyword evidence="3" id="KW-0808">Transferase</keyword>
<dbReference type="Pfam" id="PF00069">
    <property type="entry name" value="Pkinase"/>
    <property type="match status" value="2"/>
</dbReference>
<dbReference type="Gene3D" id="3.30.200.20">
    <property type="entry name" value="Phosphorylase Kinase, domain 1"/>
    <property type="match status" value="1"/>
</dbReference>
<proteinExistence type="predicted"/>
<dbReference type="InterPro" id="IPR000719">
    <property type="entry name" value="Prot_kinase_dom"/>
</dbReference>
<dbReference type="PROSITE" id="PS51257">
    <property type="entry name" value="PROKAR_LIPOPROTEIN"/>
    <property type="match status" value="1"/>
</dbReference>
<evidence type="ECO:0000256" key="3">
    <source>
        <dbReference type="ARBA" id="ARBA00022679"/>
    </source>
</evidence>
<gene>
    <name evidence="11" type="ORF">EXIGLDRAFT_522443</name>
</gene>
<evidence type="ECO:0000256" key="6">
    <source>
        <dbReference type="ARBA" id="ARBA00022840"/>
    </source>
</evidence>
<dbReference type="GO" id="GO:0005737">
    <property type="term" value="C:cytoplasm"/>
    <property type="evidence" value="ECO:0007669"/>
    <property type="project" value="TreeGrafter"/>
</dbReference>
<evidence type="ECO:0000313" key="11">
    <source>
        <dbReference type="EMBL" id="KZV94237.1"/>
    </source>
</evidence>
<organism evidence="11 12">
    <name type="scientific">Exidia glandulosa HHB12029</name>
    <dbReference type="NCBI Taxonomy" id="1314781"/>
    <lineage>
        <taxon>Eukaryota</taxon>
        <taxon>Fungi</taxon>
        <taxon>Dikarya</taxon>
        <taxon>Basidiomycota</taxon>
        <taxon>Agaricomycotina</taxon>
        <taxon>Agaricomycetes</taxon>
        <taxon>Auriculariales</taxon>
        <taxon>Exidiaceae</taxon>
        <taxon>Exidia</taxon>
    </lineage>
</organism>
<reference evidence="11 12" key="1">
    <citation type="journal article" date="2016" name="Mol. Biol. Evol.">
        <title>Comparative Genomics of Early-Diverging Mushroom-Forming Fungi Provides Insights into the Origins of Lignocellulose Decay Capabilities.</title>
        <authorList>
            <person name="Nagy L.G."/>
            <person name="Riley R."/>
            <person name="Tritt A."/>
            <person name="Adam C."/>
            <person name="Daum C."/>
            <person name="Floudas D."/>
            <person name="Sun H."/>
            <person name="Yadav J.S."/>
            <person name="Pangilinan J."/>
            <person name="Larsson K.H."/>
            <person name="Matsuura K."/>
            <person name="Barry K."/>
            <person name="Labutti K."/>
            <person name="Kuo R."/>
            <person name="Ohm R.A."/>
            <person name="Bhattacharya S.S."/>
            <person name="Shirouzu T."/>
            <person name="Yoshinaga Y."/>
            <person name="Martin F.M."/>
            <person name="Grigoriev I.V."/>
            <person name="Hibbett D.S."/>
        </authorList>
    </citation>
    <scope>NUCLEOTIDE SEQUENCE [LARGE SCALE GENOMIC DNA]</scope>
    <source>
        <strain evidence="11 12">HHB12029</strain>
    </source>
</reference>
<keyword evidence="5 11" id="KW-0418">Kinase</keyword>
<accession>A0A165J2J8</accession>
<dbReference type="STRING" id="1314781.A0A165J2J8"/>
<dbReference type="AlphaFoldDB" id="A0A165J2J8"/>
<dbReference type="PANTHER" id="PTHR47634">
    <property type="entry name" value="PROTEIN KINASE DOMAIN-CONTAINING PROTEIN-RELATED"/>
    <property type="match status" value="1"/>
</dbReference>
<dbReference type="PROSITE" id="PS00108">
    <property type="entry name" value="PROTEIN_KINASE_ST"/>
    <property type="match status" value="1"/>
</dbReference>
<dbReference type="EMBL" id="KV425976">
    <property type="protein sequence ID" value="KZV94237.1"/>
    <property type="molecule type" value="Genomic_DNA"/>
</dbReference>
<keyword evidence="4" id="KW-0547">Nucleotide-binding</keyword>
<evidence type="ECO:0000256" key="9">
    <source>
        <dbReference type="SAM" id="MobiDB-lite"/>
    </source>
</evidence>
<dbReference type="Gene3D" id="1.10.510.10">
    <property type="entry name" value="Transferase(Phosphotransferase) domain 1"/>
    <property type="match status" value="2"/>
</dbReference>
<dbReference type="InterPro" id="IPR011009">
    <property type="entry name" value="Kinase-like_dom_sf"/>
</dbReference>